<dbReference type="GO" id="GO:0005525">
    <property type="term" value="F:GTP binding"/>
    <property type="evidence" value="ECO:0007669"/>
    <property type="project" value="UniProtKB-KW"/>
</dbReference>
<dbReference type="Proteomes" id="UP000270296">
    <property type="component" value="Unassembled WGS sequence"/>
</dbReference>
<dbReference type="OrthoDB" id="28034at2759"/>
<accession>A0A183IC37</accession>
<dbReference type="FunFam" id="3.40.50.300:FF:001329">
    <property type="entry name" value="Small GTP-binding protein, putative"/>
    <property type="match status" value="1"/>
</dbReference>
<dbReference type="PRINTS" id="PR00449">
    <property type="entry name" value="RASTRNSFRMNG"/>
</dbReference>
<evidence type="ECO:0000256" key="2">
    <source>
        <dbReference type="ARBA" id="ARBA00023134"/>
    </source>
</evidence>
<reference evidence="3 4" key="2">
    <citation type="submission" date="2018-11" db="EMBL/GenBank/DDBJ databases">
        <authorList>
            <consortium name="Pathogen Informatics"/>
        </authorList>
    </citation>
    <scope>NUCLEOTIDE SEQUENCE [LARGE SCALE GENOMIC DNA]</scope>
</reference>
<keyword evidence="4" id="KW-1185">Reference proteome</keyword>
<sequence length="209" mass="23743">MLSIEVPQCRVFKVVLCGEYGVGKSSLFRRFVYDTFVDTSDRYSSVGFDNFEKRYTFNDKEVVLQLWDTGGLERIATVTSGYFKFAHGAILVFSFDDFSSFNVLPQHLLDIVTSAEKARIYLCGNKQDLANRSTRPTEEDIALFYEENQISGEQVFANTFKVSCKTNQGVHLLFESIARDLASHFIAPPDQTIFMLKPRTDNKSCCSKS</sequence>
<evidence type="ECO:0000313" key="4">
    <source>
        <dbReference type="Proteomes" id="UP000270296"/>
    </source>
</evidence>
<evidence type="ECO:0000313" key="3">
    <source>
        <dbReference type="EMBL" id="VDO93475.1"/>
    </source>
</evidence>
<organism evidence="5">
    <name type="scientific">Soboliphyme baturini</name>
    <dbReference type="NCBI Taxonomy" id="241478"/>
    <lineage>
        <taxon>Eukaryota</taxon>
        <taxon>Metazoa</taxon>
        <taxon>Ecdysozoa</taxon>
        <taxon>Nematoda</taxon>
        <taxon>Enoplea</taxon>
        <taxon>Dorylaimia</taxon>
        <taxon>Dioctophymatida</taxon>
        <taxon>Dioctophymatoidea</taxon>
        <taxon>Soboliphymatidae</taxon>
        <taxon>Soboliphyme</taxon>
    </lineage>
</organism>
<reference evidence="5" key="1">
    <citation type="submission" date="2016-06" db="UniProtKB">
        <authorList>
            <consortium name="WormBaseParasite"/>
        </authorList>
    </citation>
    <scope>IDENTIFICATION</scope>
</reference>
<dbReference type="GO" id="GO:0003924">
    <property type="term" value="F:GTPase activity"/>
    <property type="evidence" value="ECO:0007669"/>
    <property type="project" value="InterPro"/>
</dbReference>
<name>A0A183IC37_9BILA</name>
<dbReference type="InterPro" id="IPR050227">
    <property type="entry name" value="Rab"/>
</dbReference>
<protein>
    <submittedName>
        <fullName evidence="5">Small monomeric GTPase</fullName>
    </submittedName>
</protein>
<proteinExistence type="predicted"/>
<keyword evidence="1" id="KW-0547">Nucleotide-binding</keyword>
<evidence type="ECO:0000313" key="5">
    <source>
        <dbReference type="WBParaSite" id="SBAD_0000123101-mRNA-1"/>
    </source>
</evidence>
<dbReference type="WBParaSite" id="SBAD_0000123101-mRNA-1">
    <property type="protein sequence ID" value="SBAD_0000123101-mRNA-1"/>
    <property type="gene ID" value="SBAD_0000123101"/>
</dbReference>
<dbReference type="SUPFAM" id="SSF52540">
    <property type="entry name" value="P-loop containing nucleoside triphosphate hydrolases"/>
    <property type="match status" value="1"/>
</dbReference>
<evidence type="ECO:0000256" key="1">
    <source>
        <dbReference type="ARBA" id="ARBA00022741"/>
    </source>
</evidence>
<dbReference type="NCBIfam" id="TIGR00231">
    <property type="entry name" value="small_GTP"/>
    <property type="match status" value="1"/>
</dbReference>
<dbReference type="Pfam" id="PF00071">
    <property type="entry name" value="Ras"/>
    <property type="match status" value="1"/>
</dbReference>
<keyword evidence="2" id="KW-0342">GTP-binding</keyword>
<dbReference type="PROSITE" id="PS51419">
    <property type="entry name" value="RAB"/>
    <property type="match status" value="1"/>
</dbReference>
<dbReference type="SMART" id="SM00174">
    <property type="entry name" value="RHO"/>
    <property type="match status" value="1"/>
</dbReference>
<dbReference type="SMART" id="SM00173">
    <property type="entry name" value="RAS"/>
    <property type="match status" value="1"/>
</dbReference>
<dbReference type="SMART" id="SM00175">
    <property type="entry name" value="RAB"/>
    <property type="match status" value="1"/>
</dbReference>
<dbReference type="InterPro" id="IPR027417">
    <property type="entry name" value="P-loop_NTPase"/>
</dbReference>
<dbReference type="AlphaFoldDB" id="A0A183IC37"/>
<dbReference type="InterPro" id="IPR001806">
    <property type="entry name" value="Small_GTPase"/>
</dbReference>
<dbReference type="PANTHER" id="PTHR47977">
    <property type="entry name" value="RAS-RELATED PROTEIN RAB"/>
    <property type="match status" value="1"/>
</dbReference>
<dbReference type="Gene3D" id="3.40.50.300">
    <property type="entry name" value="P-loop containing nucleotide triphosphate hydrolases"/>
    <property type="match status" value="1"/>
</dbReference>
<dbReference type="InterPro" id="IPR005225">
    <property type="entry name" value="Small_GTP-bd"/>
</dbReference>
<dbReference type="CDD" id="cd00154">
    <property type="entry name" value="Rab"/>
    <property type="match status" value="1"/>
</dbReference>
<gene>
    <name evidence="3" type="ORF">SBAD_LOCUS1181</name>
</gene>
<dbReference type="PROSITE" id="PS51421">
    <property type="entry name" value="RAS"/>
    <property type="match status" value="1"/>
</dbReference>
<dbReference type="EMBL" id="UZAM01006738">
    <property type="protein sequence ID" value="VDO93475.1"/>
    <property type="molecule type" value="Genomic_DNA"/>
</dbReference>